<comment type="caution">
    <text evidence="1">The sequence shown here is derived from an EMBL/GenBank/DDBJ whole genome shotgun (WGS) entry which is preliminary data.</text>
</comment>
<sequence length="110" mass="11782">MTRYRLRPAVSEWDGGEMWAAALPDGPITWIGGVGAIALDMLMVDSPPCITVSQTAEDPAGVQGRTLHEIVMALREEIPRMPDDAEDVLAGFFDGLRASGIVERVEDGGS</sequence>
<protein>
    <recommendedName>
        <fullName evidence="3">PqqD family protein</fullName>
    </recommendedName>
</protein>
<proteinExistence type="predicted"/>
<accession>A0A2A3YK94</accession>
<dbReference type="AlphaFoldDB" id="A0A2A3YK94"/>
<dbReference type="EMBL" id="NRGR01000012">
    <property type="protein sequence ID" value="PCC39724.1"/>
    <property type="molecule type" value="Genomic_DNA"/>
</dbReference>
<evidence type="ECO:0000313" key="1">
    <source>
        <dbReference type="EMBL" id="PCC39724.1"/>
    </source>
</evidence>
<dbReference type="OrthoDB" id="4794282at2"/>
<dbReference type="Proteomes" id="UP000218598">
    <property type="component" value="Unassembled WGS sequence"/>
</dbReference>
<name>A0A2A3YK94_9MICO</name>
<keyword evidence="2" id="KW-1185">Reference proteome</keyword>
<reference evidence="1 2" key="1">
    <citation type="journal article" date="2017" name="Elife">
        <title>Extensive horizontal gene transfer in cheese-associated bacteria.</title>
        <authorList>
            <person name="Bonham K.S."/>
            <person name="Wolfe B.E."/>
            <person name="Dutton R.J."/>
        </authorList>
    </citation>
    <scope>NUCLEOTIDE SEQUENCE [LARGE SCALE GENOMIC DNA]</scope>
    <source>
        <strain evidence="1 2">341_9</strain>
    </source>
</reference>
<evidence type="ECO:0008006" key="3">
    <source>
        <dbReference type="Google" id="ProtNLM"/>
    </source>
</evidence>
<dbReference type="RefSeq" id="WP_096196847.1">
    <property type="nucleotide sequence ID" value="NZ_JBQQGT010000039.1"/>
</dbReference>
<gene>
    <name evidence="1" type="ORF">CIK66_07015</name>
</gene>
<organism evidence="1 2">
    <name type="scientific">Brachybacterium alimentarium</name>
    <dbReference type="NCBI Taxonomy" id="47845"/>
    <lineage>
        <taxon>Bacteria</taxon>
        <taxon>Bacillati</taxon>
        <taxon>Actinomycetota</taxon>
        <taxon>Actinomycetes</taxon>
        <taxon>Micrococcales</taxon>
        <taxon>Dermabacteraceae</taxon>
        <taxon>Brachybacterium</taxon>
    </lineage>
</organism>
<evidence type="ECO:0000313" key="2">
    <source>
        <dbReference type="Proteomes" id="UP000218598"/>
    </source>
</evidence>